<name>A0A2G1DHN6_9BACT</name>
<comment type="similarity">
    <text evidence="1">Belongs to the PrpF family.</text>
</comment>
<dbReference type="InterPro" id="IPR007400">
    <property type="entry name" value="PrpF-like"/>
</dbReference>
<evidence type="ECO:0000313" key="3">
    <source>
        <dbReference type="EMBL" id="AXX93348.1"/>
    </source>
</evidence>
<dbReference type="NCBIfam" id="TIGR02334">
    <property type="entry name" value="prpF"/>
    <property type="match status" value="1"/>
</dbReference>
<evidence type="ECO:0000313" key="6">
    <source>
        <dbReference type="Proteomes" id="UP000262712"/>
    </source>
</evidence>
<dbReference type="FunFam" id="3.10.310.10:FF:000018">
    <property type="entry name" value="2-methylaconitate cis-trans isomerase"/>
    <property type="match status" value="1"/>
</dbReference>
<dbReference type="Pfam" id="PF04303">
    <property type="entry name" value="PrpF"/>
    <property type="match status" value="1"/>
</dbReference>
<evidence type="ECO:0000256" key="1">
    <source>
        <dbReference type="ARBA" id="ARBA00007673"/>
    </source>
</evidence>
<dbReference type="KEGG" id="amol:AMOL_2406"/>
<reference evidence="3 6" key="2">
    <citation type="submission" date="2018-08" db="EMBL/GenBank/DDBJ databases">
        <title>Complete genome of the Arcobacter molluscorum type strain LMG 25693.</title>
        <authorList>
            <person name="Miller W.G."/>
            <person name="Yee E."/>
            <person name="Bono J.L."/>
        </authorList>
    </citation>
    <scope>NUCLEOTIDE SEQUENCE [LARGE SCALE GENOMIC DNA]</scope>
    <source>
        <strain evidence="3 6">CECT 7696</strain>
    </source>
</reference>
<dbReference type="InterPro" id="IPR012709">
    <property type="entry name" value="PrpF"/>
</dbReference>
<dbReference type="SUPFAM" id="SSF54506">
    <property type="entry name" value="Diaminopimelate epimerase-like"/>
    <property type="match status" value="2"/>
</dbReference>
<organism evidence="4 5">
    <name type="scientific">Malaciobacter molluscorum LMG 25693</name>
    <dbReference type="NCBI Taxonomy" id="870501"/>
    <lineage>
        <taxon>Bacteria</taxon>
        <taxon>Pseudomonadati</taxon>
        <taxon>Campylobacterota</taxon>
        <taxon>Epsilonproteobacteria</taxon>
        <taxon>Campylobacterales</taxon>
        <taxon>Arcobacteraceae</taxon>
        <taxon>Malaciobacter</taxon>
    </lineage>
</organism>
<dbReference type="RefSeq" id="WP_099342550.1">
    <property type="nucleotide sequence ID" value="NZ_CP032098.1"/>
</dbReference>
<dbReference type="Proteomes" id="UP000262712">
    <property type="component" value="Chromosome"/>
</dbReference>
<proteinExistence type="inferred from homology"/>
<reference evidence="4 5" key="1">
    <citation type="submission" date="2017-09" db="EMBL/GenBank/DDBJ databases">
        <title>Arcobacter canalis sp. nov., a new species isolated from a water canal contaminated with urban sewage.</title>
        <authorList>
            <person name="Perez-Cataluna A."/>
            <person name="Salas-Masso N."/>
            <person name="Figueras M.J."/>
        </authorList>
    </citation>
    <scope>NUCLEOTIDE SEQUENCE [LARGE SCALE GENOMIC DNA]</scope>
    <source>
        <strain evidence="4 5">F98-3</strain>
    </source>
</reference>
<accession>A0A2G1DHN6</accession>
<keyword evidence="5" id="KW-1185">Reference proteome</keyword>
<dbReference type="AlphaFoldDB" id="A0A2G1DHN6"/>
<evidence type="ECO:0000256" key="2">
    <source>
        <dbReference type="ARBA" id="ARBA00023235"/>
    </source>
</evidence>
<sequence>MSYEPQITVRATYMRGGTSKGTFFNIKDLPLEAQNNQEAKDKLLLRVVGSPDPYKKQIDGMGGATSSTSKTVLVGKSEKHDHDVDYYFGQVSIDKPFMDWSGNCGNLSSAVGPFAIKSGLVDNVPQDGICCVRIWQANIKKTILCYVPIKNGVVQEIGDYEIDGVAFAAAEIKLEFVEPVDPSEELFPTGNLVDDLEVPGVGTFKATMITAGIPTIFLNADELGYKGTELQPDINSDEDALTKFETIRAYGAIKMGLISDIKEAQTRAHTPKIAFVSKPQEYTASSGKQITTSDIDLNVRALSMGQLHHAMMGTASVAIGVAACVPGTLVNIAAGGGEKDNVTFGHPSGTLKVGAILSQQDDKYKVEKASMSRSARVIMDGFVHVPADTMK</sequence>
<dbReference type="GO" id="GO:0016853">
    <property type="term" value="F:isomerase activity"/>
    <property type="evidence" value="ECO:0007669"/>
    <property type="project" value="UniProtKB-KW"/>
</dbReference>
<protein>
    <submittedName>
        <fullName evidence="4">2-methylaconitate cis-trans isomerase PrpF</fullName>
    </submittedName>
    <submittedName>
        <fullName evidence="3">Aconitate isomerase</fullName>
    </submittedName>
</protein>
<dbReference type="PANTHER" id="PTHR43709:SF2">
    <property type="entry name" value="DUF453 DOMAIN PROTEIN (AFU_ORTHOLOGUE AFUA_6G00360)"/>
    <property type="match status" value="1"/>
</dbReference>
<dbReference type="GO" id="GO:0019629">
    <property type="term" value="P:propionate catabolic process, 2-methylcitrate cycle"/>
    <property type="evidence" value="ECO:0007669"/>
    <property type="project" value="InterPro"/>
</dbReference>
<evidence type="ECO:0000313" key="5">
    <source>
        <dbReference type="Proteomes" id="UP000221222"/>
    </source>
</evidence>
<dbReference type="Proteomes" id="UP000221222">
    <property type="component" value="Unassembled WGS sequence"/>
</dbReference>
<dbReference type="Gene3D" id="3.10.310.10">
    <property type="entry name" value="Diaminopimelate Epimerase, Chain A, domain 1"/>
    <property type="match status" value="2"/>
</dbReference>
<evidence type="ECO:0000313" key="4">
    <source>
        <dbReference type="EMBL" id="PHO18001.1"/>
    </source>
</evidence>
<dbReference type="PANTHER" id="PTHR43709">
    <property type="entry name" value="ACONITATE ISOMERASE-RELATED"/>
    <property type="match status" value="1"/>
</dbReference>
<dbReference type="EMBL" id="NXFY01000010">
    <property type="protein sequence ID" value="PHO18001.1"/>
    <property type="molecule type" value="Genomic_DNA"/>
</dbReference>
<gene>
    <name evidence="4" type="primary">prpF</name>
    <name evidence="3" type="ORF">AMOL_2406</name>
    <name evidence="4" type="ORF">CPU12_07855</name>
</gene>
<dbReference type="EMBL" id="CP032098">
    <property type="protein sequence ID" value="AXX93348.1"/>
    <property type="molecule type" value="Genomic_DNA"/>
</dbReference>
<keyword evidence="2 4" id="KW-0413">Isomerase</keyword>